<keyword evidence="3" id="KW-0998">Cell outer membrane</keyword>
<feature type="compositionally biased region" description="Pro residues" evidence="5">
    <location>
        <begin position="34"/>
        <end position="44"/>
    </location>
</feature>
<dbReference type="EMBL" id="BAAAZP010000012">
    <property type="protein sequence ID" value="GAA3648103.1"/>
    <property type="molecule type" value="Genomic_DNA"/>
</dbReference>
<dbReference type="PROSITE" id="PS51123">
    <property type="entry name" value="OMPA_2"/>
    <property type="match status" value="1"/>
</dbReference>
<feature type="domain" description="OmpA-like" evidence="6">
    <location>
        <begin position="197"/>
        <end position="319"/>
    </location>
</feature>
<organism evidence="7 8">
    <name type="scientific">Nonomuraea antimicrobica</name>
    <dbReference type="NCBI Taxonomy" id="561173"/>
    <lineage>
        <taxon>Bacteria</taxon>
        <taxon>Bacillati</taxon>
        <taxon>Actinomycetota</taxon>
        <taxon>Actinomycetes</taxon>
        <taxon>Streptosporangiales</taxon>
        <taxon>Streptosporangiaceae</taxon>
        <taxon>Nonomuraea</taxon>
    </lineage>
</organism>
<evidence type="ECO:0000256" key="5">
    <source>
        <dbReference type="SAM" id="MobiDB-lite"/>
    </source>
</evidence>
<keyword evidence="2 4" id="KW-0472">Membrane</keyword>
<dbReference type="SUPFAM" id="SSF103088">
    <property type="entry name" value="OmpA-like"/>
    <property type="match status" value="1"/>
</dbReference>
<protein>
    <recommendedName>
        <fullName evidence="6">OmpA-like domain-containing protein</fullName>
    </recommendedName>
</protein>
<comment type="caution">
    <text evidence="7">The sequence shown here is derived from an EMBL/GenBank/DDBJ whole genome shotgun (WGS) entry which is preliminary data.</text>
</comment>
<dbReference type="CDD" id="cd07185">
    <property type="entry name" value="OmpA_C-like"/>
    <property type="match status" value="1"/>
</dbReference>
<comment type="subcellular location">
    <subcellularLocation>
        <location evidence="1">Cell outer membrane</location>
    </subcellularLocation>
</comment>
<dbReference type="PANTHER" id="PTHR30329:SF21">
    <property type="entry name" value="LIPOPROTEIN YIAD-RELATED"/>
    <property type="match status" value="1"/>
</dbReference>
<dbReference type="Proteomes" id="UP001500902">
    <property type="component" value="Unassembled WGS sequence"/>
</dbReference>
<dbReference type="PANTHER" id="PTHR30329">
    <property type="entry name" value="STATOR ELEMENT OF FLAGELLAR MOTOR COMPLEX"/>
    <property type="match status" value="1"/>
</dbReference>
<dbReference type="PRINTS" id="PR01021">
    <property type="entry name" value="OMPADOMAIN"/>
</dbReference>
<reference evidence="8" key="1">
    <citation type="journal article" date="2019" name="Int. J. Syst. Evol. Microbiol.">
        <title>The Global Catalogue of Microorganisms (GCM) 10K type strain sequencing project: providing services to taxonomists for standard genome sequencing and annotation.</title>
        <authorList>
            <consortium name="The Broad Institute Genomics Platform"/>
            <consortium name="The Broad Institute Genome Sequencing Center for Infectious Disease"/>
            <person name="Wu L."/>
            <person name="Ma J."/>
        </authorList>
    </citation>
    <scope>NUCLEOTIDE SEQUENCE [LARGE SCALE GENOMIC DNA]</scope>
    <source>
        <strain evidence="8">JCM 16904</strain>
    </source>
</reference>
<dbReference type="InterPro" id="IPR006665">
    <property type="entry name" value="OmpA-like"/>
</dbReference>
<evidence type="ECO:0000256" key="2">
    <source>
        <dbReference type="ARBA" id="ARBA00023136"/>
    </source>
</evidence>
<accession>A0ABP7B3L0</accession>
<gene>
    <name evidence="7" type="ORF">GCM10022224_008540</name>
</gene>
<evidence type="ECO:0000256" key="1">
    <source>
        <dbReference type="ARBA" id="ARBA00004442"/>
    </source>
</evidence>
<dbReference type="Pfam" id="PF00691">
    <property type="entry name" value="OmpA"/>
    <property type="match status" value="1"/>
</dbReference>
<name>A0ABP7B3L0_9ACTN</name>
<keyword evidence="8" id="KW-1185">Reference proteome</keyword>
<dbReference type="InterPro" id="IPR036737">
    <property type="entry name" value="OmpA-like_sf"/>
</dbReference>
<sequence>MALVLVLSACGPRGQAAQYPDAAPDPVEPRAASPSPPQTAPPPQARGIVAGPVSTAFAVEGRDLRLVRSGEKELALQFELYNGTGEEVSLGTLGLDGREQLMALVDLPRGTAYGLVGGSGPDGRISEDVDVEPGQSAPVTAVFTAPPEEATEMLVVVNGLLPVTVPITEGELDDDPALSGPYGAAQVGPLVCKTEQGGREKFRLPSDVLFEFGSSKLSTSARSSIEGLRERISAASGSVTVNGHTDGIGTDSANQILSEERAAAVRQVLQPSLGDGFTYQAKGHGESEPVAPNTKPDGSDDSSGRAQNRRVEVQVEGESTVQPAETGGELSDAGLVARVESVRRLSGYLLASVKITNSGSEPAPLPYENHFTPDELTTGQLSIAGQNERHELCGFAEPTYFDFIGTMSSGFAPGKLDSVPGGAEVTLWGLFPAPVPAAAGQGSTGASVKVQIGGYAEPLDAEVTAAG</sequence>
<feature type="region of interest" description="Disordered" evidence="5">
    <location>
        <begin position="12"/>
        <end position="47"/>
    </location>
</feature>
<evidence type="ECO:0000256" key="4">
    <source>
        <dbReference type="PROSITE-ProRule" id="PRU00473"/>
    </source>
</evidence>
<feature type="region of interest" description="Disordered" evidence="5">
    <location>
        <begin position="275"/>
        <end position="328"/>
    </location>
</feature>
<feature type="compositionally biased region" description="Low complexity" evidence="5">
    <location>
        <begin position="15"/>
        <end position="33"/>
    </location>
</feature>
<proteinExistence type="predicted"/>
<dbReference type="InterPro" id="IPR050330">
    <property type="entry name" value="Bact_OuterMem_StrucFunc"/>
</dbReference>
<evidence type="ECO:0000259" key="6">
    <source>
        <dbReference type="PROSITE" id="PS51123"/>
    </source>
</evidence>
<dbReference type="InterPro" id="IPR006664">
    <property type="entry name" value="OMP_bac"/>
</dbReference>
<evidence type="ECO:0000313" key="7">
    <source>
        <dbReference type="EMBL" id="GAA3648103.1"/>
    </source>
</evidence>
<evidence type="ECO:0000256" key="3">
    <source>
        <dbReference type="ARBA" id="ARBA00023237"/>
    </source>
</evidence>
<dbReference type="Gene3D" id="3.30.1330.60">
    <property type="entry name" value="OmpA-like domain"/>
    <property type="match status" value="1"/>
</dbReference>
<evidence type="ECO:0000313" key="8">
    <source>
        <dbReference type="Proteomes" id="UP001500902"/>
    </source>
</evidence>